<dbReference type="RefSeq" id="WP_011177338.1">
    <property type="nucleotide sequence ID" value="NC_005877.1"/>
</dbReference>
<evidence type="ECO:0000313" key="2">
    <source>
        <dbReference type="EMBL" id="SMD30570.1"/>
    </source>
</evidence>
<evidence type="ECO:0000313" key="4">
    <source>
        <dbReference type="Proteomes" id="UP000192315"/>
    </source>
</evidence>
<dbReference type="Gene3D" id="3.10.20.30">
    <property type="match status" value="1"/>
</dbReference>
<dbReference type="InterPro" id="IPR053833">
    <property type="entry name" value="SAMP2"/>
</dbReference>
<dbReference type="InterPro" id="IPR016155">
    <property type="entry name" value="Mopterin_synth/thiamin_S_b"/>
</dbReference>
<accession>Q6L1N0</accession>
<keyword evidence="4" id="KW-1185">Reference proteome</keyword>
<dbReference type="EMBL" id="AE017261">
    <property type="protein sequence ID" value="AAT43122.1"/>
    <property type="molecule type" value="Genomic_DNA"/>
</dbReference>
<dbReference type="NCBIfam" id="NF005028">
    <property type="entry name" value="PRK06437.1"/>
    <property type="match status" value="1"/>
</dbReference>
<dbReference type="InterPro" id="IPR012675">
    <property type="entry name" value="Beta-grasp_dom_sf"/>
</dbReference>
<dbReference type="Pfam" id="PF21965">
    <property type="entry name" value="SAMP2"/>
    <property type="match status" value="1"/>
</dbReference>
<dbReference type="Proteomes" id="UP000192315">
    <property type="component" value="Unassembled WGS sequence"/>
</dbReference>
<reference evidence="1 3" key="1">
    <citation type="journal article" date="2004" name="Proc. Natl. Acad. Sci. U.S.A.">
        <title>Genome sequence of Picrophilus torridus and its implications for life around pH 0.</title>
        <authorList>
            <person name="Futterer O."/>
            <person name="Angelov A."/>
            <person name="Liesegang H."/>
            <person name="Gottschalk G."/>
            <person name="Schleper C."/>
            <person name="Schepers B."/>
            <person name="Dock C."/>
            <person name="Antranikian G."/>
            <person name="Liebl W."/>
        </authorList>
    </citation>
    <scope>NUCLEOTIDE SEQUENCE [LARGE SCALE GENOMIC DNA]</scope>
    <source>
        <strain evidence="3">ATCC 700027 / DSM 9790 / JCM 10055 / NBRC 100828</strain>
        <strain evidence="1">DSM 9790</strain>
    </source>
</reference>
<organism evidence="1 3">
    <name type="scientific">Picrophilus torridus (strain ATCC 700027 / DSM 9790 / JCM 10055 / NBRC 100828 / KAW 2/3)</name>
    <dbReference type="NCBI Taxonomy" id="1122961"/>
    <lineage>
        <taxon>Archaea</taxon>
        <taxon>Methanobacteriati</taxon>
        <taxon>Thermoplasmatota</taxon>
        <taxon>Thermoplasmata</taxon>
        <taxon>Thermoplasmatales</taxon>
        <taxon>Picrophilaceae</taxon>
        <taxon>Picrophilus</taxon>
    </lineage>
</organism>
<gene>
    <name evidence="1" type="ordered locus">PTO0537</name>
    <name evidence="2" type="ORF">SAMN02745355_0458</name>
</gene>
<dbReference type="Proteomes" id="UP000000438">
    <property type="component" value="Chromosome"/>
</dbReference>
<dbReference type="InParanoid" id="Q6L1N0"/>
<dbReference type="KEGG" id="pto:PTO0537"/>
<accession>A0A8G2L7R3</accession>
<dbReference type="SUPFAM" id="SSF54285">
    <property type="entry name" value="MoaD/ThiS"/>
    <property type="match status" value="1"/>
</dbReference>
<dbReference type="GeneID" id="2843935"/>
<name>Q6L1N0_PICTO</name>
<dbReference type="HOGENOM" id="CLU_114601_9_4_2"/>
<sequence length="64" mass="7310">MIRIKGSENKTIEMDHELTINDIIKQYKIDAERYAIILNGSPATEDENVRPEDDLLFLEVFSGG</sequence>
<dbReference type="AlphaFoldDB" id="Q6L1N0"/>
<evidence type="ECO:0000313" key="3">
    <source>
        <dbReference type="Proteomes" id="UP000000438"/>
    </source>
</evidence>
<dbReference type="EMBL" id="FWYE01000001">
    <property type="protein sequence ID" value="SMD30570.1"/>
    <property type="molecule type" value="Genomic_DNA"/>
</dbReference>
<proteinExistence type="predicted"/>
<dbReference type="OrthoDB" id="57434at2157"/>
<evidence type="ECO:0000313" key="1">
    <source>
        <dbReference type="EMBL" id="AAT43122.1"/>
    </source>
</evidence>
<dbReference type="eggNOG" id="arCOG00535">
    <property type="taxonomic scope" value="Archaea"/>
</dbReference>
<dbReference type="PaxDb" id="263820-PTO0537"/>
<dbReference type="STRING" id="263820.PTO0537"/>
<protein>
    <submittedName>
        <fullName evidence="2">Sulfur carrier protein ThiS (Thiamine biosynthesis)</fullName>
    </submittedName>
</protein>
<reference evidence="2 4" key="3">
    <citation type="submission" date="2017-04" db="EMBL/GenBank/DDBJ databases">
        <authorList>
            <person name="Varghese N."/>
            <person name="Submissions S."/>
        </authorList>
    </citation>
    <scope>NUCLEOTIDE SEQUENCE [LARGE SCALE GENOMIC DNA]</scope>
    <source>
        <strain evidence="2 4">DSM 9789</strain>
    </source>
</reference>
<reference evidence="1" key="2">
    <citation type="submission" date="2004-02" db="EMBL/GenBank/DDBJ databases">
        <authorList>
            <person name="Fuetterer O."/>
            <person name="Angelov A."/>
            <person name="Liesegang H."/>
            <person name="Gottschalk G."/>
            <person name="Schleper C."/>
            <person name="Schepers B."/>
            <person name="Dock C."/>
            <person name="Antranikian G."/>
            <person name="Liebl W."/>
        </authorList>
    </citation>
    <scope>NUCLEOTIDE SEQUENCE</scope>
    <source>
        <strain evidence="1">DSM 9790</strain>
    </source>
</reference>